<dbReference type="SUPFAM" id="SSF57850">
    <property type="entry name" value="RING/U-box"/>
    <property type="match status" value="1"/>
</dbReference>
<proteinExistence type="inferred from homology"/>
<evidence type="ECO:0000256" key="10">
    <source>
        <dbReference type="ARBA" id="ARBA00022853"/>
    </source>
</evidence>
<feature type="coiled-coil region" evidence="15">
    <location>
        <begin position="385"/>
        <end position="441"/>
    </location>
</feature>
<dbReference type="VEuPathDB" id="FungiDB:SPPG_09429"/>
<dbReference type="GO" id="GO:0016567">
    <property type="term" value="P:protein ubiquitination"/>
    <property type="evidence" value="ECO:0007669"/>
    <property type="project" value="UniProtKB-UniRule"/>
</dbReference>
<evidence type="ECO:0000256" key="11">
    <source>
        <dbReference type="ARBA" id="ARBA00023054"/>
    </source>
</evidence>
<dbReference type="OMA" id="YRQMQEY"/>
<organism evidence="18 19">
    <name type="scientific">Spizellomyces punctatus (strain DAOM BR117)</name>
    <dbReference type="NCBI Taxonomy" id="645134"/>
    <lineage>
        <taxon>Eukaryota</taxon>
        <taxon>Fungi</taxon>
        <taxon>Fungi incertae sedis</taxon>
        <taxon>Chytridiomycota</taxon>
        <taxon>Chytridiomycota incertae sedis</taxon>
        <taxon>Chytridiomycetes</taxon>
        <taxon>Spizellomycetales</taxon>
        <taxon>Spizellomycetaceae</taxon>
        <taxon>Spizellomyces</taxon>
    </lineage>
</organism>
<evidence type="ECO:0000256" key="14">
    <source>
        <dbReference type="RuleBase" id="RU365038"/>
    </source>
</evidence>
<evidence type="ECO:0000256" key="13">
    <source>
        <dbReference type="PROSITE-ProRule" id="PRU00175"/>
    </source>
</evidence>
<dbReference type="UniPathway" id="UPA00143"/>
<feature type="coiled-coil region" evidence="15">
    <location>
        <begin position="232"/>
        <end position="294"/>
    </location>
</feature>
<evidence type="ECO:0000256" key="3">
    <source>
        <dbReference type="ARBA" id="ARBA00004906"/>
    </source>
</evidence>
<feature type="compositionally biased region" description="Polar residues" evidence="16">
    <location>
        <begin position="58"/>
        <end position="70"/>
    </location>
</feature>
<dbReference type="PROSITE" id="PS00518">
    <property type="entry name" value="ZF_RING_1"/>
    <property type="match status" value="1"/>
</dbReference>
<dbReference type="InParanoid" id="A0A0L0H8I1"/>
<keyword evidence="7 13" id="KW-0863">Zinc-finger</keyword>
<dbReference type="PANTHER" id="PTHR23163:SF0">
    <property type="entry name" value="E3 UBIQUITIN-PROTEIN LIGASE BRE1"/>
    <property type="match status" value="1"/>
</dbReference>
<dbReference type="EC" id="2.3.2.27" evidence="14"/>
<keyword evidence="11 14" id="KW-0175">Coiled coil</keyword>
<dbReference type="AlphaFoldDB" id="A0A0L0H8I1"/>
<dbReference type="Gene3D" id="3.30.40.10">
    <property type="entry name" value="Zinc/RING finger domain, C3HC4 (zinc finger)"/>
    <property type="match status" value="1"/>
</dbReference>
<comment type="catalytic activity">
    <reaction evidence="1 14">
        <text>S-ubiquitinyl-[E2 ubiquitin-conjugating enzyme]-L-cysteine + [acceptor protein]-L-lysine = [E2 ubiquitin-conjugating enzyme]-L-cysteine + N(6)-ubiquitinyl-[acceptor protein]-L-lysine.</text>
        <dbReference type="EC" id="2.3.2.27"/>
    </reaction>
</comment>
<evidence type="ECO:0000256" key="12">
    <source>
        <dbReference type="ARBA" id="ARBA00023242"/>
    </source>
</evidence>
<gene>
    <name evidence="18" type="ORF">SPPG_09429</name>
</gene>
<feature type="coiled-coil region" evidence="15">
    <location>
        <begin position="753"/>
        <end position="787"/>
    </location>
</feature>
<keyword evidence="19" id="KW-1185">Reference proteome</keyword>
<reference evidence="18 19" key="1">
    <citation type="submission" date="2009-08" db="EMBL/GenBank/DDBJ databases">
        <title>The Genome Sequence of Spizellomyces punctatus strain DAOM BR117.</title>
        <authorList>
            <consortium name="The Broad Institute Genome Sequencing Platform"/>
            <person name="Russ C."/>
            <person name="Cuomo C."/>
            <person name="Shea T."/>
            <person name="Young S.K."/>
            <person name="Zeng Q."/>
            <person name="Koehrsen M."/>
            <person name="Haas B."/>
            <person name="Borodovsky M."/>
            <person name="Guigo R."/>
            <person name="Alvarado L."/>
            <person name="Berlin A."/>
            <person name="Bochicchio J."/>
            <person name="Borenstein D."/>
            <person name="Chapman S."/>
            <person name="Chen Z."/>
            <person name="Engels R."/>
            <person name="Freedman E."/>
            <person name="Gellesch M."/>
            <person name="Goldberg J."/>
            <person name="Griggs A."/>
            <person name="Gujja S."/>
            <person name="Heiman D."/>
            <person name="Hepburn T."/>
            <person name="Howarth C."/>
            <person name="Jen D."/>
            <person name="Larson L."/>
            <person name="Lewis B."/>
            <person name="Mehta T."/>
            <person name="Park D."/>
            <person name="Pearson M."/>
            <person name="Roberts A."/>
            <person name="Saif S."/>
            <person name="Shenoy N."/>
            <person name="Sisk P."/>
            <person name="Stolte C."/>
            <person name="Sykes S."/>
            <person name="Thomson T."/>
            <person name="Walk T."/>
            <person name="White J."/>
            <person name="Yandava C."/>
            <person name="Burger G."/>
            <person name="Gray M.W."/>
            <person name="Holland P.W.H."/>
            <person name="King N."/>
            <person name="Lang F.B.F."/>
            <person name="Roger A.J."/>
            <person name="Ruiz-Trillo I."/>
            <person name="Lander E."/>
            <person name="Nusbaum C."/>
        </authorList>
    </citation>
    <scope>NUCLEOTIDE SEQUENCE [LARGE SCALE GENOMIC DNA]</scope>
    <source>
        <strain evidence="18 19">DAOM BR117</strain>
    </source>
</reference>
<dbReference type="GO" id="GO:0033503">
    <property type="term" value="C:HULC complex"/>
    <property type="evidence" value="ECO:0007669"/>
    <property type="project" value="TreeGrafter"/>
</dbReference>
<feature type="compositionally biased region" description="Basic and acidic residues" evidence="16">
    <location>
        <begin position="1"/>
        <end position="16"/>
    </location>
</feature>
<comment type="similarity">
    <text evidence="4 14">Belongs to the BRE1 family.</text>
</comment>
<evidence type="ECO:0000256" key="5">
    <source>
        <dbReference type="ARBA" id="ARBA00022679"/>
    </source>
</evidence>
<evidence type="ECO:0000256" key="6">
    <source>
        <dbReference type="ARBA" id="ARBA00022723"/>
    </source>
</evidence>
<dbReference type="InterPro" id="IPR058642">
    <property type="entry name" value="BRE1A/B-like_dom"/>
</dbReference>
<protein>
    <recommendedName>
        <fullName evidence="14">E3 ubiquitin protein ligase</fullName>
        <ecNumber evidence="14">2.3.2.27</ecNumber>
    </recommendedName>
</protein>
<dbReference type="PANTHER" id="PTHR23163">
    <property type="entry name" value="RING FINGER PROTEIN-RELATED"/>
    <property type="match status" value="1"/>
</dbReference>
<name>A0A0L0H8I1_SPIPD</name>
<dbReference type="Pfam" id="PF26052">
    <property type="entry name" value="BRE1B"/>
    <property type="match status" value="1"/>
</dbReference>
<evidence type="ECO:0000256" key="15">
    <source>
        <dbReference type="SAM" id="Coils"/>
    </source>
</evidence>
<feature type="coiled-coil region" evidence="15">
    <location>
        <begin position="683"/>
        <end position="710"/>
    </location>
</feature>
<keyword evidence="5 14" id="KW-0808">Transferase</keyword>
<feature type="domain" description="RING-type" evidence="17">
    <location>
        <begin position="808"/>
        <end position="846"/>
    </location>
</feature>
<evidence type="ECO:0000256" key="7">
    <source>
        <dbReference type="ARBA" id="ARBA00022771"/>
    </source>
</evidence>
<dbReference type="InterPro" id="IPR017907">
    <property type="entry name" value="Znf_RING_CS"/>
</dbReference>
<evidence type="ECO:0000313" key="19">
    <source>
        <dbReference type="Proteomes" id="UP000053201"/>
    </source>
</evidence>
<feature type="coiled-coil region" evidence="15">
    <location>
        <begin position="513"/>
        <end position="574"/>
    </location>
</feature>
<dbReference type="STRING" id="645134.A0A0L0H8I1"/>
<keyword evidence="9 14" id="KW-0862">Zinc</keyword>
<dbReference type="Pfam" id="PF08647">
    <property type="entry name" value="BRE1"/>
    <property type="match status" value="1"/>
</dbReference>
<keyword evidence="10 14" id="KW-0156">Chromatin regulator</keyword>
<dbReference type="InterPro" id="IPR001841">
    <property type="entry name" value="Znf_RING"/>
</dbReference>
<feature type="region of interest" description="Disordered" evidence="16">
    <location>
        <begin position="1"/>
        <end position="70"/>
    </location>
</feature>
<evidence type="ECO:0000313" key="18">
    <source>
        <dbReference type="EMBL" id="KNC97517.1"/>
    </source>
</evidence>
<dbReference type="Pfam" id="PF00097">
    <property type="entry name" value="zf-C3HC4"/>
    <property type="match status" value="1"/>
</dbReference>
<evidence type="ECO:0000259" key="17">
    <source>
        <dbReference type="PROSITE" id="PS50089"/>
    </source>
</evidence>
<dbReference type="InterPro" id="IPR013083">
    <property type="entry name" value="Znf_RING/FYVE/PHD"/>
</dbReference>
<dbReference type="SMART" id="SM00184">
    <property type="entry name" value="RING"/>
    <property type="match status" value="1"/>
</dbReference>
<comment type="subcellular location">
    <subcellularLocation>
        <location evidence="2 14">Nucleus</location>
    </subcellularLocation>
</comment>
<keyword evidence="6 14" id="KW-0479">Metal-binding</keyword>
<keyword evidence="12 14" id="KW-0539">Nucleus</keyword>
<evidence type="ECO:0000256" key="1">
    <source>
        <dbReference type="ARBA" id="ARBA00000900"/>
    </source>
</evidence>
<evidence type="ECO:0000256" key="4">
    <source>
        <dbReference type="ARBA" id="ARBA00005555"/>
    </source>
</evidence>
<dbReference type="eggNOG" id="KOG0978">
    <property type="taxonomic scope" value="Eukaryota"/>
</dbReference>
<feature type="compositionally biased region" description="Polar residues" evidence="16">
    <location>
        <begin position="20"/>
        <end position="37"/>
    </location>
</feature>
<sequence length="860" mass="99831">MSDFHTPEERKRRAEEDFSQDSAHPSKKQYTGDTASSLYIGPSNDELSSGRPVRLSNYDGNVSRQPVSSGTALEMDMEDADGDIPGSGVLAYQKKAIWRQMQFYKRRYERAAERLTAFEQKEKTFESTLVHVNTYCTKVFEDLLHFRDRMNSSLRGEEIRKYQTDDIYGSELLKQLADPEISIEGIDNTMREQWVSIRNLLQDLLRGIDSAAAILASSHDSDSRNMSDSEQLRAERAKVDNLQARCEQLTFEVSALRGDLTLRKRETRHLQNELSVARDRLSSVERKLDRSKTEPAAIVKEDIKIESEMCSPPRKCEEEADSASMVAEIRLADIQRIRAEKGQLMHELEQLRLQVANGIFSDDRIRDSPIYKNLEEEYKYHVNENEIIKTRLEKLSREVEELRSERRKFTEELENEESSRRKVLETEMRKLEGDLTRIRGNRDHLQHALDLRCSKDEVEIVQMQEIRVIANTRKDRIVCLEADLQRLKMQIAADMGDQALLRFFEEATDGNPLEDLRQKLRAAENKIKSLEDTVNSYQDASESVVERQQIMLSERQARRELESAQRQLESYERCFGTLPDSDDAAGHLVAKLHEKDALLEKLQGKIEYYEKTESRLLSEIETLGKAWAELEDQNSRKVLNLAQKEDHILRLMAEKTKYDQKCAMLTKQSTTYNNLGIALKRQSDKQLEQIRILEQREKALSQQLQAREKELAAKSIAGDQQQRRCGDLIREVAGLKDKEQRWSAKYDNATSALKKKITLLENTAEEHRKAREEVEILQRRLDKYTKSETTPDTNLMRQIEEYKLLLKCSSCNNNFKSHVLNKCMHTFCKDCIDDMWTSRQRKCPTCGIAFAQQDIRQVYL</sequence>
<evidence type="ECO:0000256" key="8">
    <source>
        <dbReference type="ARBA" id="ARBA00022786"/>
    </source>
</evidence>
<evidence type="ECO:0000256" key="9">
    <source>
        <dbReference type="ARBA" id="ARBA00022833"/>
    </source>
</evidence>
<dbReference type="GO" id="GO:0008270">
    <property type="term" value="F:zinc ion binding"/>
    <property type="evidence" value="ECO:0007669"/>
    <property type="project" value="UniProtKB-KW"/>
</dbReference>
<keyword evidence="8 14" id="KW-0833">Ubl conjugation pathway</keyword>
<dbReference type="InterPro" id="IPR018957">
    <property type="entry name" value="Znf_C3HC4_RING-type"/>
</dbReference>
<dbReference type="GO" id="GO:0005634">
    <property type="term" value="C:nucleus"/>
    <property type="evidence" value="ECO:0007669"/>
    <property type="project" value="UniProtKB-SubCell"/>
</dbReference>
<dbReference type="EMBL" id="KQ257463">
    <property type="protein sequence ID" value="KNC97517.1"/>
    <property type="molecule type" value="Genomic_DNA"/>
</dbReference>
<dbReference type="GO" id="GO:0061630">
    <property type="term" value="F:ubiquitin protein ligase activity"/>
    <property type="evidence" value="ECO:0007669"/>
    <property type="project" value="UniProtKB-EC"/>
</dbReference>
<evidence type="ECO:0000256" key="16">
    <source>
        <dbReference type="SAM" id="MobiDB-lite"/>
    </source>
</evidence>
<dbReference type="CDD" id="cd16499">
    <property type="entry name" value="RING-HC_Bre1-like"/>
    <property type="match status" value="1"/>
</dbReference>
<dbReference type="PROSITE" id="PS50089">
    <property type="entry name" value="ZF_RING_2"/>
    <property type="match status" value="1"/>
</dbReference>
<dbReference type="RefSeq" id="XP_016605557.1">
    <property type="nucleotide sequence ID" value="XM_016757595.1"/>
</dbReference>
<accession>A0A0L0H8I1</accession>
<dbReference type="InterPro" id="IPR013956">
    <property type="entry name" value="E3_ubiquit_lig_Bre1"/>
</dbReference>
<evidence type="ECO:0000256" key="2">
    <source>
        <dbReference type="ARBA" id="ARBA00004123"/>
    </source>
</evidence>
<dbReference type="OrthoDB" id="10266039at2759"/>
<dbReference type="GeneID" id="27692554"/>
<dbReference type="GO" id="GO:0006325">
    <property type="term" value="P:chromatin organization"/>
    <property type="evidence" value="ECO:0007669"/>
    <property type="project" value="UniProtKB-KW"/>
</dbReference>
<dbReference type="Proteomes" id="UP000053201">
    <property type="component" value="Unassembled WGS sequence"/>
</dbReference>
<comment type="pathway">
    <text evidence="3 14">Protein modification; protein ubiquitination.</text>
</comment>